<keyword evidence="6" id="KW-0804">Transcription</keyword>
<dbReference type="PROSITE" id="PS50863">
    <property type="entry name" value="B3"/>
    <property type="match status" value="1"/>
</dbReference>
<dbReference type="InterPro" id="IPR036955">
    <property type="entry name" value="AP2/ERF_dom_sf"/>
</dbReference>
<dbReference type="SUPFAM" id="SSF101936">
    <property type="entry name" value="DNA-binding pseudobarrel domain"/>
    <property type="match status" value="1"/>
</dbReference>
<dbReference type="PANTHER" id="PTHR31140:SF139">
    <property type="entry name" value="B3 DOMAIN-CONTAINING PROTEIN OS02G0455900-RELATED"/>
    <property type="match status" value="1"/>
</dbReference>
<keyword evidence="12" id="KW-1185">Reference proteome</keyword>
<evidence type="ECO:0000256" key="1">
    <source>
        <dbReference type="ARBA" id="ARBA00004123"/>
    </source>
</evidence>
<dbReference type="Gene3D" id="3.30.730.10">
    <property type="entry name" value="AP2/ERF domain"/>
    <property type="match status" value="1"/>
</dbReference>
<evidence type="ECO:0000256" key="8">
    <source>
        <dbReference type="SAM" id="MobiDB-lite"/>
    </source>
</evidence>
<keyword evidence="4" id="KW-0805">Transcription regulation</keyword>
<feature type="domain" description="AP2/ERF" evidence="10">
    <location>
        <begin position="65"/>
        <end position="120"/>
    </location>
</feature>
<dbReference type="AlphaFoldDB" id="A0A9Q1QFB6"/>
<evidence type="ECO:0000256" key="4">
    <source>
        <dbReference type="ARBA" id="ARBA00023015"/>
    </source>
</evidence>
<dbReference type="PROSITE" id="PS51032">
    <property type="entry name" value="AP2_ERF"/>
    <property type="match status" value="1"/>
</dbReference>
<dbReference type="InterPro" id="IPR001471">
    <property type="entry name" value="AP2/ERF_dom"/>
</dbReference>
<dbReference type="InterPro" id="IPR044800">
    <property type="entry name" value="LEC2-like"/>
</dbReference>
<dbReference type="OrthoDB" id="2020802at2759"/>
<evidence type="ECO:0000256" key="6">
    <source>
        <dbReference type="ARBA" id="ARBA00023163"/>
    </source>
</evidence>
<accession>A0A9Q1QFB6</accession>
<dbReference type="GO" id="GO:0003677">
    <property type="term" value="F:DNA binding"/>
    <property type="evidence" value="ECO:0007669"/>
    <property type="project" value="UniProtKB-KW"/>
</dbReference>
<keyword evidence="3" id="KW-0936">Ethylene signaling pathway</keyword>
<comment type="subcellular location">
    <subcellularLocation>
        <location evidence="1">Nucleus</location>
    </subcellularLocation>
</comment>
<proteinExistence type="inferred from homology"/>
<evidence type="ECO:0000256" key="7">
    <source>
        <dbReference type="ARBA" id="ARBA00023242"/>
    </source>
</evidence>
<dbReference type="Proteomes" id="UP001153076">
    <property type="component" value="Unassembled WGS sequence"/>
</dbReference>
<dbReference type="PANTHER" id="PTHR31140">
    <property type="entry name" value="B3 DOMAIN-CONTAINING TRANSCRIPTION FACTOR ABI3"/>
    <property type="match status" value="1"/>
</dbReference>
<evidence type="ECO:0000256" key="2">
    <source>
        <dbReference type="ARBA" id="ARBA00009089"/>
    </source>
</evidence>
<dbReference type="SUPFAM" id="SSF54171">
    <property type="entry name" value="DNA-binding domain"/>
    <property type="match status" value="1"/>
</dbReference>
<organism evidence="11 12">
    <name type="scientific">Carnegiea gigantea</name>
    <dbReference type="NCBI Taxonomy" id="171969"/>
    <lineage>
        <taxon>Eukaryota</taxon>
        <taxon>Viridiplantae</taxon>
        <taxon>Streptophyta</taxon>
        <taxon>Embryophyta</taxon>
        <taxon>Tracheophyta</taxon>
        <taxon>Spermatophyta</taxon>
        <taxon>Magnoliopsida</taxon>
        <taxon>eudicotyledons</taxon>
        <taxon>Gunneridae</taxon>
        <taxon>Pentapetalae</taxon>
        <taxon>Caryophyllales</taxon>
        <taxon>Cactineae</taxon>
        <taxon>Cactaceae</taxon>
        <taxon>Cactoideae</taxon>
        <taxon>Echinocereeae</taxon>
        <taxon>Carnegiea</taxon>
    </lineage>
</organism>
<feature type="region of interest" description="Disordered" evidence="8">
    <location>
        <begin position="37"/>
        <end position="69"/>
    </location>
</feature>
<dbReference type="SMART" id="SM00380">
    <property type="entry name" value="AP2"/>
    <property type="match status" value="1"/>
</dbReference>
<dbReference type="Pfam" id="PF00847">
    <property type="entry name" value="AP2"/>
    <property type="match status" value="1"/>
</dbReference>
<dbReference type="InterPro" id="IPR015300">
    <property type="entry name" value="DNA-bd_pseudobarrel_sf"/>
</dbReference>
<dbReference type="GO" id="GO:0009873">
    <property type="term" value="P:ethylene-activated signaling pathway"/>
    <property type="evidence" value="ECO:0007669"/>
    <property type="project" value="UniProtKB-KW"/>
</dbReference>
<dbReference type="GO" id="GO:0005634">
    <property type="term" value="C:nucleus"/>
    <property type="evidence" value="ECO:0007669"/>
    <property type="project" value="UniProtKB-SubCell"/>
</dbReference>
<evidence type="ECO:0000259" key="9">
    <source>
        <dbReference type="PROSITE" id="PS50863"/>
    </source>
</evidence>
<feature type="compositionally biased region" description="Low complexity" evidence="8">
    <location>
        <begin position="307"/>
        <end position="317"/>
    </location>
</feature>
<reference evidence="11" key="1">
    <citation type="submission" date="2022-04" db="EMBL/GenBank/DDBJ databases">
        <title>Carnegiea gigantea Genome sequencing and assembly v2.</title>
        <authorList>
            <person name="Copetti D."/>
            <person name="Sanderson M.J."/>
            <person name="Burquez A."/>
            <person name="Wojciechowski M.F."/>
        </authorList>
    </citation>
    <scope>NUCLEOTIDE SEQUENCE</scope>
    <source>
        <strain evidence="11">SGP5-SGP5p</strain>
        <tissue evidence="11">Aerial part</tissue>
    </source>
</reference>
<dbReference type="FunFam" id="3.30.730.10:FF:000008">
    <property type="entry name" value="AP2 domain-containing protein RAP2.8"/>
    <property type="match status" value="1"/>
</dbReference>
<protein>
    <submittedName>
        <fullName evidence="11">Uncharacterized protein</fullName>
    </submittedName>
</protein>
<sequence length="336" mass="36978">MDCSTPCCLNLVSPSTCSDSSSSSSVLSFSFTTPTPLITPHNQENNELPKTSSVEKKKKKLPPSKYKGVVPQSNGRWGAQIYNGHKRVWLGTFDHEYQAAAAHDLAAICFRGVQAAVNFSAHHHVSRPHHLQFLACHSLAQVVTMLRTHTYQAELARFMTTKKPPDHPDPTHGSGCSRRGTLHRLVIPKFHAKRDLPELKKCEKKGMMLTFEDEGGERVWRFKYCYWRGSKNYVLTKGWSHFVKEKGLKPGDVVAFCSSLISPSHKRLYIESSLSSSLISDSSVVLPGLEVSATRPGDCGSSSSITDHSNGSGSDHGGSNMLRLFGVDIRVGAGRN</sequence>
<dbReference type="GO" id="GO:0003700">
    <property type="term" value="F:DNA-binding transcription factor activity"/>
    <property type="evidence" value="ECO:0007669"/>
    <property type="project" value="InterPro"/>
</dbReference>
<dbReference type="InterPro" id="IPR016177">
    <property type="entry name" value="DNA-bd_dom_sf"/>
</dbReference>
<keyword evidence="7" id="KW-0539">Nucleus</keyword>
<dbReference type="InterPro" id="IPR003340">
    <property type="entry name" value="B3_DNA-bd"/>
</dbReference>
<dbReference type="SMART" id="SM01019">
    <property type="entry name" value="B3"/>
    <property type="match status" value="1"/>
</dbReference>
<evidence type="ECO:0000313" key="11">
    <source>
        <dbReference type="EMBL" id="KAJ8439724.1"/>
    </source>
</evidence>
<evidence type="ECO:0000256" key="3">
    <source>
        <dbReference type="ARBA" id="ARBA00022745"/>
    </source>
</evidence>
<dbReference type="Pfam" id="PF02362">
    <property type="entry name" value="B3"/>
    <property type="match status" value="1"/>
</dbReference>
<dbReference type="CDD" id="cd10017">
    <property type="entry name" value="B3_DNA"/>
    <property type="match status" value="1"/>
</dbReference>
<feature type="region of interest" description="Disordered" evidence="8">
    <location>
        <begin position="294"/>
        <end position="317"/>
    </location>
</feature>
<name>A0A9Q1QFB6_9CARY</name>
<evidence type="ECO:0000256" key="5">
    <source>
        <dbReference type="ARBA" id="ARBA00023125"/>
    </source>
</evidence>
<dbReference type="EMBL" id="JAKOGI010000208">
    <property type="protein sequence ID" value="KAJ8439724.1"/>
    <property type="molecule type" value="Genomic_DNA"/>
</dbReference>
<dbReference type="Gene3D" id="2.40.330.10">
    <property type="entry name" value="DNA-binding pseudobarrel domain"/>
    <property type="match status" value="1"/>
</dbReference>
<comment type="similarity">
    <text evidence="2">Belongs to the AP2/ERF transcription factor family. RAV subfamily.</text>
</comment>
<comment type="caution">
    <text evidence="11">The sequence shown here is derived from an EMBL/GenBank/DDBJ whole genome shotgun (WGS) entry which is preliminary data.</text>
</comment>
<gene>
    <name evidence="11" type="ORF">Cgig2_009548</name>
</gene>
<evidence type="ECO:0000313" key="12">
    <source>
        <dbReference type="Proteomes" id="UP001153076"/>
    </source>
</evidence>
<feature type="domain" description="TF-B3" evidence="9">
    <location>
        <begin position="184"/>
        <end position="274"/>
    </location>
</feature>
<keyword evidence="5" id="KW-0238">DNA-binding</keyword>
<evidence type="ECO:0000259" key="10">
    <source>
        <dbReference type="PROSITE" id="PS51032"/>
    </source>
</evidence>